<evidence type="ECO:0008006" key="3">
    <source>
        <dbReference type="Google" id="ProtNLM"/>
    </source>
</evidence>
<organism evidence="2">
    <name type="scientific">marine sediment metagenome</name>
    <dbReference type="NCBI Taxonomy" id="412755"/>
    <lineage>
        <taxon>unclassified sequences</taxon>
        <taxon>metagenomes</taxon>
        <taxon>ecological metagenomes</taxon>
    </lineage>
</organism>
<feature type="transmembrane region" description="Helical" evidence="1">
    <location>
        <begin position="118"/>
        <end position="142"/>
    </location>
</feature>
<feature type="transmembrane region" description="Helical" evidence="1">
    <location>
        <begin position="180"/>
        <end position="202"/>
    </location>
</feature>
<sequence>YKKFHFFLVGIIWIGISTPWLHGAIAFIIYFFDPLLIETAGFITIRFIIGYTSIPIITTLWFVVFTDLKYQKEKRFLIWLYALISAICEGIFFVFLFTNQYDLIGYFSGPFTAIYRPFTRFSLLFFLGSSLVTFLIFAASSLKSESPEIRLKGKFLIIAFLTYTLCAVLDSFAFFLTQPIIVVLIRIFLMLSAIEFYFGWILPDFTKKIFIKNE</sequence>
<keyword evidence="1" id="KW-0812">Transmembrane</keyword>
<proteinExistence type="predicted"/>
<feature type="non-terminal residue" evidence="2">
    <location>
        <position position="1"/>
    </location>
</feature>
<accession>X1RGS5</accession>
<keyword evidence="1" id="KW-1133">Transmembrane helix</keyword>
<evidence type="ECO:0000313" key="2">
    <source>
        <dbReference type="EMBL" id="GAI62350.1"/>
    </source>
</evidence>
<gene>
    <name evidence="2" type="ORF">S12H4_10291</name>
</gene>
<comment type="caution">
    <text evidence="2">The sequence shown here is derived from an EMBL/GenBank/DDBJ whole genome shotgun (WGS) entry which is preliminary data.</text>
</comment>
<feature type="transmembrane region" description="Helical" evidence="1">
    <location>
        <begin position="154"/>
        <end position="174"/>
    </location>
</feature>
<name>X1RGS5_9ZZZZ</name>
<protein>
    <recommendedName>
        <fullName evidence="3">Histidine kinase N-terminal 7TM region domain-containing protein</fullName>
    </recommendedName>
</protein>
<dbReference type="AlphaFoldDB" id="X1RGS5"/>
<feature type="transmembrane region" description="Helical" evidence="1">
    <location>
        <begin position="76"/>
        <end position="98"/>
    </location>
</feature>
<evidence type="ECO:0000256" key="1">
    <source>
        <dbReference type="SAM" id="Phobius"/>
    </source>
</evidence>
<reference evidence="2" key="1">
    <citation type="journal article" date="2014" name="Front. Microbiol.">
        <title>High frequency of phylogenetically diverse reductive dehalogenase-homologous genes in deep subseafloor sedimentary metagenomes.</title>
        <authorList>
            <person name="Kawai M."/>
            <person name="Futagami T."/>
            <person name="Toyoda A."/>
            <person name="Takaki Y."/>
            <person name="Nishi S."/>
            <person name="Hori S."/>
            <person name="Arai W."/>
            <person name="Tsubouchi T."/>
            <person name="Morono Y."/>
            <person name="Uchiyama I."/>
            <person name="Ito T."/>
            <person name="Fujiyama A."/>
            <person name="Inagaki F."/>
            <person name="Takami H."/>
        </authorList>
    </citation>
    <scope>NUCLEOTIDE SEQUENCE</scope>
    <source>
        <strain evidence="2">Expedition CK06-06</strain>
    </source>
</reference>
<feature type="transmembrane region" description="Helical" evidence="1">
    <location>
        <begin position="7"/>
        <end position="31"/>
    </location>
</feature>
<feature type="transmembrane region" description="Helical" evidence="1">
    <location>
        <begin position="43"/>
        <end position="64"/>
    </location>
</feature>
<keyword evidence="1" id="KW-0472">Membrane</keyword>
<dbReference type="EMBL" id="BARW01004367">
    <property type="protein sequence ID" value="GAI62350.1"/>
    <property type="molecule type" value="Genomic_DNA"/>
</dbReference>